<dbReference type="InterPro" id="IPR056298">
    <property type="entry name" value="AlkZ-rel"/>
</dbReference>
<name>A0AAE3LTZ9_9BACI</name>
<dbReference type="RefSeq" id="WP_263074139.1">
    <property type="nucleotide sequence ID" value="NZ_JAOUSF010000005.1"/>
</dbReference>
<evidence type="ECO:0000313" key="2">
    <source>
        <dbReference type="Proteomes" id="UP001209318"/>
    </source>
</evidence>
<reference evidence="1" key="1">
    <citation type="submission" date="2022-10" db="EMBL/GenBank/DDBJ databases">
        <title>Description of Fervidibacillus gen. nov. in the family Fervidibacillaceae fam. nov. with two species, Fervidibacillus albus sp. nov., and Fervidibacillus halotolerans sp. nov., isolated from tidal flat sediments.</title>
        <authorList>
            <person name="Kwon K.K."/>
            <person name="Yang S.-H."/>
        </authorList>
    </citation>
    <scope>NUCLEOTIDE SEQUENCE</scope>
    <source>
        <strain evidence="1">JCM 19140</strain>
    </source>
</reference>
<dbReference type="EMBL" id="JAOUSF010000005">
    <property type="protein sequence ID" value="MCU9614818.1"/>
    <property type="molecule type" value="Genomic_DNA"/>
</dbReference>
<dbReference type="AlphaFoldDB" id="A0AAE3LTZ9"/>
<organism evidence="1 2">
    <name type="scientific">Perspicuibacillus lycopersici</name>
    <dbReference type="NCBI Taxonomy" id="1325689"/>
    <lineage>
        <taxon>Bacteria</taxon>
        <taxon>Bacillati</taxon>
        <taxon>Bacillota</taxon>
        <taxon>Bacilli</taxon>
        <taxon>Bacillales</taxon>
        <taxon>Bacillaceae</taxon>
        <taxon>Perspicuibacillus</taxon>
    </lineage>
</organism>
<dbReference type="Proteomes" id="UP001209318">
    <property type="component" value="Unassembled WGS sequence"/>
</dbReference>
<keyword evidence="2" id="KW-1185">Reference proteome</keyword>
<protein>
    <submittedName>
        <fullName evidence="1">Uncharacterized protein</fullName>
    </submittedName>
</protein>
<comment type="caution">
    <text evidence="1">The sequence shown here is derived from an EMBL/GenBank/DDBJ whole genome shotgun (WGS) entry which is preliminary data.</text>
</comment>
<sequence length="224" mass="25726">MEQKIKTYEEAINFIEEIGLLPLAPLVPDFPSLNSITSTEHWYTDTEFDPWMWRTKFSADGVAGYGKFLKKKSVLISRRLLPYVKKVLGHSESMEERYYNGVVSKDAFTVYEIIKNEAGIDTRALREKAGLKEKENKKRFDNALLELQGTMDIVISGIQVKTNAEGEKNGWSSTSFETYESWEKRNKVEAPEINEEEAKSYLKAHFLKVASNESIKKIEKILSL</sequence>
<proteinExistence type="predicted"/>
<dbReference type="Pfam" id="PF24741">
    <property type="entry name" value="AlkZ-rel"/>
    <property type="match status" value="1"/>
</dbReference>
<gene>
    <name evidence="1" type="ORF">OEV98_14840</name>
</gene>
<evidence type="ECO:0000313" key="1">
    <source>
        <dbReference type="EMBL" id="MCU9614818.1"/>
    </source>
</evidence>
<accession>A0AAE3LTZ9</accession>